<reference evidence="6 7" key="1">
    <citation type="journal article" date="2015" name="Genome Announc.">
        <title>Expanding the biotechnology potential of lactobacilli through comparative genomics of 213 strains and associated genera.</title>
        <authorList>
            <person name="Sun Z."/>
            <person name="Harris H.M."/>
            <person name="McCann A."/>
            <person name="Guo C."/>
            <person name="Argimon S."/>
            <person name="Zhang W."/>
            <person name="Yang X."/>
            <person name="Jeffery I.B."/>
            <person name="Cooney J.C."/>
            <person name="Kagawa T.F."/>
            <person name="Liu W."/>
            <person name="Song Y."/>
            <person name="Salvetti E."/>
            <person name="Wrobel A."/>
            <person name="Rasinkangas P."/>
            <person name="Parkhill J."/>
            <person name="Rea M.C."/>
            <person name="O'Sullivan O."/>
            <person name="Ritari J."/>
            <person name="Douillard F.P."/>
            <person name="Paul Ross R."/>
            <person name="Yang R."/>
            <person name="Briner A.E."/>
            <person name="Felis G.E."/>
            <person name="de Vos W.M."/>
            <person name="Barrangou R."/>
            <person name="Klaenhammer T.R."/>
            <person name="Caufield P.W."/>
            <person name="Cui Y."/>
            <person name="Zhang H."/>
            <person name="O'Toole P.W."/>
        </authorList>
    </citation>
    <scope>NUCLEOTIDE SEQUENCE [LARGE SCALE GENOMIC DNA]</scope>
    <source>
        <strain evidence="6 7">DSM 18933</strain>
    </source>
</reference>
<dbReference type="CDD" id="cd16914">
    <property type="entry name" value="EcfT"/>
    <property type="match status" value="1"/>
</dbReference>
<evidence type="ECO:0000256" key="3">
    <source>
        <dbReference type="ARBA" id="ARBA00022989"/>
    </source>
</evidence>
<name>A0A0R1WP98_9LACO</name>
<evidence type="ECO:0000256" key="5">
    <source>
        <dbReference type="SAM" id="Phobius"/>
    </source>
</evidence>
<dbReference type="Proteomes" id="UP000051054">
    <property type="component" value="Unassembled WGS sequence"/>
</dbReference>
<evidence type="ECO:0000313" key="6">
    <source>
        <dbReference type="EMBL" id="KRM19752.1"/>
    </source>
</evidence>
<sequence length="247" mass="27840">MDPRSKLMMSFYFICIIFLANNYITYAILLLLALCGIVLSKIKISFFFKGIIPLIWLILFTVALQVFFTPGGHVIWSYGPLTLSKAGIVNGVYVFFRFVLIIVMSTLLTLTTAPLEIADAVEALIKPLRYLKVPVHEIALMLSIALRFVPTLMDETVKIMNAQKSRGVNFGEGSIISRIKAVIPILIPLFVSAFNRAEDLAVAMEARGYRGGDGRTKFRVMKWHLRDTGLIITFIIITILLLIFRNY</sequence>
<dbReference type="PATRIC" id="fig|1423755.3.peg.1441"/>
<accession>A0A0R1WP98</accession>
<comment type="subcellular location">
    <subcellularLocation>
        <location evidence="1">Membrane</location>
        <topology evidence="1">Multi-pass membrane protein</topology>
    </subcellularLocation>
</comment>
<dbReference type="eggNOG" id="COG0619">
    <property type="taxonomic scope" value="Bacteria"/>
</dbReference>
<dbReference type="AlphaFoldDB" id="A0A0R1WP98"/>
<feature type="transmembrane region" description="Helical" evidence="5">
    <location>
        <begin position="225"/>
        <end position="244"/>
    </location>
</feature>
<feature type="transmembrane region" description="Helical" evidence="5">
    <location>
        <begin position="46"/>
        <end position="68"/>
    </location>
</feature>
<feature type="transmembrane region" description="Helical" evidence="5">
    <location>
        <begin position="88"/>
        <end position="110"/>
    </location>
</feature>
<dbReference type="STRING" id="1423755.FC40_GL001356"/>
<evidence type="ECO:0000256" key="2">
    <source>
        <dbReference type="ARBA" id="ARBA00022692"/>
    </source>
</evidence>
<gene>
    <name evidence="6" type="ORF">FC40_GL001356</name>
</gene>
<organism evidence="6 7">
    <name type="scientific">Ligilactobacillus hayakitensis DSM 18933 = JCM 14209</name>
    <dbReference type="NCBI Taxonomy" id="1423755"/>
    <lineage>
        <taxon>Bacteria</taxon>
        <taxon>Bacillati</taxon>
        <taxon>Bacillota</taxon>
        <taxon>Bacilli</taxon>
        <taxon>Lactobacillales</taxon>
        <taxon>Lactobacillaceae</taxon>
        <taxon>Ligilactobacillus</taxon>
    </lineage>
</organism>
<dbReference type="Pfam" id="PF02361">
    <property type="entry name" value="CbiQ"/>
    <property type="match status" value="1"/>
</dbReference>
<keyword evidence="3 5" id="KW-1133">Transmembrane helix</keyword>
<dbReference type="PANTHER" id="PTHR33514">
    <property type="entry name" value="PROTEIN ABCI12, CHLOROPLASTIC"/>
    <property type="match status" value="1"/>
</dbReference>
<keyword evidence="7" id="KW-1185">Reference proteome</keyword>
<dbReference type="EMBL" id="AZGD01000033">
    <property type="protein sequence ID" value="KRM19752.1"/>
    <property type="molecule type" value="Genomic_DNA"/>
</dbReference>
<keyword evidence="4 5" id="KW-0472">Membrane</keyword>
<keyword evidence="2 5" id="KW-0812">Transmembrane</keyword>
<evidence type="ECO:0000256" key="1">
    <source>
        <dbReference type="ARBA" id="ARBA00004141"/>
    </source>
</evidence>
<evidence type="ECO:0000313" key="7">
    <source>
        <dbReference type="Proteomes" id="UP000051054"/>
    </source>
</evidence>
<feature type="transmembrane region" description="Helical" evidence="5">
    <location>
        <begin position="12"/>
        <end position="39"/>
    </location>
</feature>
<dbReference type="GO" id="GO:0005886">
    <property type="term" value="C:plasma membrane"/>
    <property type="evidence" value="ECO:0007669"/>
    <property type="project" value="UniProtKB-ARBA"/>
</dbReference>
<protein>
    <submittedName>
        <fullName evidence="6">Cobalt transport permease</fullName>
    </submittedName>
</protein>
<comment type="caution">
    <text evidence="6">The sequence shown here is derived from an EMBL/GenBank/DDBJ whole genome shotgun (WGS) entry which is preliminary data.</text>
</comment>
<evidence type="ECO:0000256" key="4">
    <source>
        <dbReference type="ARBA" id="ARBA00023136"/>
    </source>
</evidence>
<proteinExistence type="predicted"/>
<dbReference type="PANTHER" id="PTHR33514:SF13">
    <property type="entry name" value="PROTEIN ABCI12, CHLOROPLASTIC"/>
    <property type="match status" value="1"/>
</dbReference>
<dbReference type="InterPro" id="IPR003339">
    <property type="entry name" value="ABC/ECF_trnsptr_transmembrane"/>
</dbReference>